<keyword evidence="2" id="KW-1185">Reference proteome</keyword>
<dbReference type="Pfam" id="PF13416">
    <property type="entry name" value="SBP_bac_8"/>
    <property type="match status" value="1"/>
</dbReference>
<dbReference type="Gene3D" id="3.40.190.10">
    <property type="entry name" value="Periplasmic binding protein-like II"/>
    <property type="match status" value="2"/>
</dbReference>
<name>A0A1H8N8X7_9BACI</name>
<reference evidence="1 2" key="1">
    <citation type="submission" date="2016-10" db="EMBL/GenBank/DDBJ databases">
        <authorList>
            <person name="de Groot N.N."/>
        </authorList>
    </citation>
    <scope>NUCLEOTIDE SEQUENCE [LARGE SCALE GENOMIC DNA]</scope>
    <source>
        <strain evidence="1 2">CGMCC 1.10434</strain>
    </source>
</reference>
<gene>
    <name evidence="1" type="ORF">SAMN04488134_105167</name>
</gene>
<dbReference type="InterPro" id="IPR006059">
    <property type="entry name" value="SBP"/>
</dbReference>
<dbReference type="PANTHER" id="PTHR43649:SF12">
    <property type="entry name" value="DIACETYLCHITOBIOSE BINDING PROTEIN DASA"/>
    <property type="match status" value="1"/>
</dbReference>
<accession>A0A1H8N8X7</accession>
<protein>
    <submittedName>
        <fullName evidence="1">Aldotetraouronic acid ABC transporter substrate-binding protein (TC 3.A.1.1.29)</fullName>
    </submittedName>
</protein>
<dbReference type="STRING" id="872970.SAMN04488134_105167"/>
<dbReference type="OrthoDB" id="54751at2"/>
<dbReference type="PROSITE" id="PS51257">
    <property type="entry name" value="PROKAR_LIPOPROTEIN"/>
    <property type="match status" value="1"/>
</dbReference>
<dbReference type="Proteomes" id="UP000199300">
    <property type="component" value="Unassembled WGS sequence"/>
</dbReference>
<proteinExistence type="predicted"/>
<dbReference type="AlphaFoldDB" id="A0A1H8N8X7"/>
<evidence type="ECO:0000313" key="2">
    <source>
        <dbReference type="Proteomes" id="UP000199300"/>
    </source>
</evidence>
<dbReference type="EMBL" id="FODJ01000005">
    <property type="protein sequence ID" value="SEO26017.1"/>
    <property type="molecule type" value="Genomic_DNA"/>
</dbReference>
<dbReference type="RefSeq" id="WP_091497057.1">
    <property type="nucleotide sequence ID" value="NZ_FODJ01000005.1"/>
</dbReference>
<dbReference type="InterPro" id="IPR050490">
    <property type="entry name" value="Bact_solute-bd_prot1"/>
</dbReference>
<dbReference type="SUPFAM" id="SSF53850">
    <property type="entry name" value="Periplasmic binding protein-like II"/>
    <property type="match status" value="1"/>
</dbReference>
<dbReference type="PANTHER" id="PTHR43649">
    <property type="entry name" value="ARABINOSE-BINDING PROTEIN-RELATED"/>
    <property type="match status" value="1"/>
</dbReference>
<organism evidence="1 2">
    <name type="scientific">Amphibacillus marinus</name>
    <dbReference type="NCBI Taxonomy" id="872970"/>
    <lineage>
        <taxon>Bacteria</taxon>
        <taxon>Bacillati</taxon>
        <taxon>Bacillota</taxon>
        <taxon>Bacilli</taxon>
        <taxon>Bacillales</taxon>
        <taxon>Bacillaceae</taxon>
        <taxon>Amphibacillus</taxon>
    </lineage>
</organism>
<evidence type="ECO:0000313" key="1">
    <source>
        <dbReference type="EMBL" id="SEO26017.1"/>
    </source>
</evidence>
<sequence length="550" mass="62893">MIKIRKSLQLALLLLFLVILIACSNRETDTVTNESGTESVTYEYFIGGRGKDMNTNETEIGKQFEEETGVNFQVEHIVGDLNERIGVMIAGGIYPDVIVGAGTEDMLVDAGAFIPLNDLLEEYGQNILDMYADYIDRFTYPDGNIYYIPFGATINDYQPPANIEEGAFWIRRSVLEANDYPEIKTLEEYFNLITAYADENPEIDGMTTIPFTGMGYDTSFFRISNAPNHLAGFPNDGGVMVDMNTHEARVYADSEYAKRYLQALNELNEAGYLDQEMFVMNRDDYAAKLSSGRVLGFFDYSWGIRDAMNTLRDTGKPEAEFMAFPIVFDEEMQDQYLDPPAFVQNRGAGITINAANPERIIQYWDYLIQEDNQKLIMWGIEGEHYQVNDEGRYYRTAEQIEQLRSQSFLDDFGMNTFAWNWPRLNGTFADGNAVDPARQQEVARESYTDEDQELLDAYGLETFSDLFSLPEERPWFPAWSASVVPGSDVDMFSTNADEVLKRHYPRIILGDQANFEAAWNEFETEYRALNVDAYEAFFESIIQDRLEGNW</sequence>